<evidence type="ECO:0000256" key="1">
    <source>
        <dbReference type="ARBA" id="ARBA00004651"/>
    </source>
</evidence>
<feature type="transmembrane region" description="Helical" evidence="8">
    <location>
        <begin position="284"/>
        <end position="303"/>
    </location>
</feature>
<organism evidence="9 10">
    <name type="scientific">Dictyobacter vulcani</name>
    <dbReference type="NCBI Taxonomy" id="2607529"/>
    <lineage>
        <taxon>Bacteria</taxon>
        <taxon>Bacillati</taxon>
        <taxon>Chloroflexota</taxon>
        <taxon>Ktedonobacteria</taxon>
        <taxon>Ktedonobacterales</taxon>
        <taxon>Dictyobacteraceae</taxon>
        <taxon>Dictyobacter</taxon>
    </lineage>
</organism>
<evidence type="ECO:0008006" key="11">
    <source>
        <dbReference type="Google" id="ProtNLM"/>
    </source>
</evidence>
<feature type="transmembrane region" description="Helical" evidence="8">
    <location>
        <begin position="341"/>
        <end position="363"/>
    </location>
</feature>
<feature type="transmembrane region" description="Helical" evidence="8">
    <location>
        <begin position="255"/>
        <end position="277"/>
    </location>
</feature>
<feature type="transmembrane region" description="Helical" evidence="8">
    <location>
        <begin position="56"/>
        <end position="77"/>
    </location>
</feature>
<feature type="transmembrane region" description="Helical" evidence="8">
    <location>
        <begin position="89"/>
        <end position="106"/>
    </location>
</feature>
<keyword evidence="4 8" id="KW-0812">Transmembrane</keyword>
<dbReference type="Proteomes" id="UP000326912">
    <property type="component" value="Unassembled WGS sequence"/>
</dbReference>
<proteinExistence type="inferred from homology"/>
<dbReference type="GO" id="GO:0016758">
    <property type="term" value="F:hexosyltransferase activity"/>
    <property type="evidence" value="ECO:0007669"/>
    <property type="project" value="InterPro"/>
</dbReference>
<evidence type="ECO:0000313" key="10">
    <source>
        <dbReference type="Proteomes" id="UP000326912"/>
    </source>
</evidence>
<dbReference type="EMBL" id="BKZW01000001">
    <property type="protein sequence ID" value="GER88616.1"/>
    <property type="molecule type" value="Genomic_DNA"/>
</dbReference>
<feature type="transmembrane region" description="Helical" evidence="8">
    <location>
        <begin position="23"/>
        <end position="44"/>
    </location>
</feature>
<protein>
    <recommendedName>
        <fullName evidence="11">DUF2029 domain-containing protein</fullName>
    </recommendedName>
</protein>
<dbReference type="InterPro" id="IPR018584">
    <property type="entry name" value="GT87"/>
</dbReference>
<evidence type="ECO:0000256" key="4">
    <source>
        <dbReference type="ARBA" id="ARBA00022692"/>
    </source>
</evidence>
<evidence type="ECO:0000256" key="8">
    <source>
        <dbReference type="SAM" id="Phobius"/>
    </source>
</evidence>
<keyword evidence="10" id="KW-1185">Reference proteome</keyword>
<feature type="transmembrane region" description="Helical" evidence="8">
    <location>
        <begin position="370"/>
        <end position="387"/>
    </location>
</feature>
<sequence length="490" mass="55285">MPILDLPTLAQKRHVSSSFGDTWRFPLLCFLLLVAIGYSVFLAIQAPPPDVDANQFVVFWLLGFLPYLAACLLILTTRAPVGRRRWRELALILVGALVLRAQLVFLDPNLSHDSWRYLWDARVTLNGFSPYVYPPGHPLLVHLRDFLYANSRFRNVPTIYPPAAQGFYLLSYLLSPENLVFLKCLFIGCELVTTATLAVLLSRKGLDPARCVIYAWCPLPIIEFAIQGHVDALMITFILLIMLCAQSSRRGARVLTGFLLAIATLIKLYPLLLLVVVWRGKRDWALLLTCLVTIVLAYVPYLILGNGQIFGFFASYASEQGSMNGGPLALFLHWISMQTGLPLPVTYVVDLLLVGSLSLWVWLRRLKERISIEAAALLMIGVTFLISTHVFPWYVAALLPFVALLIDVPWSRGGGWNSWGLAMIGLWYFCGASILGYFLSSTLDWTWYYVSVYYVTLIILGLAWLVNYVLPRWPRRLKNHDQDTEQPLAG</sequence>
<evidence type="ECO:0000256" key="5">
    <source>
        <dbReference type="ARBA" id="ARBA00022989"/>
    </source>
</evidence>
<feature type="transmembrane region" description="Helical" evidence="8">
    <location>
        <begin position="446"/>
        <end position="470"/>
    </location>
</feature>
<comment type="caution">
    <text evidence="9">The sequence shown here is derived from an EMBL/GenBank/DDBJ whole genome shotgun (WGS) entry which is preliminary data.</text>
</comment>
<dbReference type="AlphaFoldDB" id="A0A5J4KTT8"/>
<keyword evidence="2" id="KW-1003">Cell membrane</keyword>
<keyword evidence="6 8" id="KW-0472">Membrane</keyword>
<feature type="transmembrane region" description="Helical" evidence="8">
    <location>
        <begin position="419"/>
        <end position="440"/>
    </location>
</feature>
<accession>A0A5J4KTT8</accession>
<evidence type="ECO:0000256" key="3">
    <source>
        <dbReference type="ARBA" id="ARBA00022679"/>
    </source>
</evidence>
<comment type="subcellular location">
    <subcellularLocation>
        <location evidence="1">Cell membrane</location>
        <topology evidence="1">Multi-pass membrane protein</topology>
    </subcellularLocation>
</comment>
<evidence type="ECO:0000313" key="9">
    <source>
        <dbReference type="EMBL" id="GER88616.1"/>
    </source>
</evidence>
<feature type="transmembrane region" description="Helical" evidence="8">
    <location>
        <begin position="180"/>
        <end position="201"/>
    </location>
</feature>
<keyword evidence="3" id="KW-0808">Transferase</keyword>
<feature type="transmembrane region" description="Helical" evidence="8">
    <location>
        <begin position="213"/>
        <end position="243"/>
    </location>
</feature>
<evidence type="ECO:0000256" key="7">
    <source>
        <dbReference type="ARBA" id="ARBA00024033"/>
    </source>
</evidence>
<dbReference type="RefSeq" id="WP_151756496.1">
    <property type="nucleotide sequence ID" value="NZ_BKZW01000001.1"/>
</dbReference>
<name>A0A5J4KTT8_9CHLR</name>
<reference evidence="9 10" key="1">
    <citation type="submission" date="2019-10" db="EMBL/GenBank/DDBJ databases">
        <title>Dictyobacter vulcani sp. nov., within the class Ktedonobacteria, isolated from soil of volcanic Mt. Zao.</title>
        <authorList>
            <person name="Zheng Y."/>
            <person name="Wang C.M."/>
            <person name="Sakai Y."/>
            <person name="Abe K."/>
            <person name="Yokota A."/>
            <person name="Yabe S."/>
        </authorList>
    </citation>
    <scope>NUCLEOTIDE SEQUENCE [LARGE SCALE GENOMIC DNA]</scope>
    <source>
        <strain evidence="9 10">W12</strain>
    </source>
</reference>
<dbReference type="GO" id="GO:0005886">
    <property type="term" value="C:plasma membrane"/>
    <property type="evidence" value="ECO:0007669"/>
    <property type="project" value="UniProtKB-SubCell"/>
</dbReference>
<keyword evidence="5 8" id="KW-1133">Transmembrane helix</keyword>
<dbReference type="Pfam" id="PF09594">
    <property type="entry name" value="GT87"/>
    <property type="match status" value="1"/>
</dbReference>
<evidence type="ECO:0000256" key="2">
    <source>
        <dbReference type="ARBA" id="ARBA00022475"/>
    </source>
</evidence>
<gene>
    <name evidence="9" type="ORF">KDW_27780</name>
</gene>
<evidence type="ECO:0000256" key="6">
    <source>
        <dbReference type="ARBA" id="ARBA00023136"/>
    </source>
</evidence>
<comment type="similarity">
    <text evidence="7">Belongs to the glycosyltransferase 87 family.</text>
</comment>